<keyword evidence="3" id="KW-0328">Glycosyltransferase</keyword>
<comment type="subcellular location">
    <subcellularLocation>
        <location evidence="1">Endomembrane system</location>
        <topology evidence="1">Multi-pass membrane protein</topology>
    </subcellularLocation>
    <subcellularLocation>
        <location evidence="2">Endoplasmic reticulum membrane</location>
    </subcellularLocation>
</comment>
<dbReference type="PANTHER" id="PTHR22760">
    <property type="entry name" value="GLYCOSYLTRANSFERASE"/>
    <property type="match status" value="1"/>
</dbReference>
<evidence type="ECO:0000256" key="1">
    <source>
        <dbReference type="ARBA" id="ARBA00004127"/>
    </source>
</evidence>
<organism evidence="10 11">
    <name type="scientific">Comamonas serinivorans</name>
    <dbReference type="NCBI Taxonomy" id="1082851"/>
    <lineage>
        <taxon>Bacteria</taxon>
        <taxon>Pseudomonadati</taxon>
        <taxon>Pseudomonadota</taxon>
        <taxon>Betaproteobacteria</taxon>
        <taxon>Burkholderiales</taxon>
        <taxon>Comamonadaceae</taxon>
        <taxon>Comamonas</taxon>
    </lineage>
</organism>
<evidence type="ECO:0000313" key="10">
    <source>
        <dbReference type="EMBL" id="ARU03636.1"/>
    </source>
</evidence>
<sequence length="482" mass="51782">MTSNSPRSSTTLFCAVLLLALSLRLVAASLPGFHHPDEVWQYLEPAHHLAFGRWVSAWEFRDGIRTWLIPLALAGPMKLGQVIAPDTGLYLALPKLLLVLLSLSVVACATTIGLRTSPLHGLLAGGVTAVWAELVYFAPRALSEPVGMALFFIAAWLLSRPVASATPRLWLLAGAVLGLAFCARFQYAPALLVLAAWHGRRHARAWGWLVLGGLAGLAIDGAIDAAVGDHPPWRWILANFRINLLDNKSAQWGVAPAHWYLTELPATWRWATVLIVPPALLGARRQPVLLLAALVNLAAHALIPHKEYRFVLLSVALLVVLAALGTADLVRGAPGSRLSPRARVVAAGLVWVLASAQVAFLGPLKPQWQAGHALVSALQAAGAVSHACGVALYRHRAVPVFAYAFYHRDTPLYTFSVADDINAARQYSSAFNILIAPRDAPTLNDAFTLKACTSDSYCVYQRAGPCSSKVPPRHVNTPVGGP</sequence>
<evidence type="ECO:0000256" key="5">
    <source>
        <dbReference type="ARBA" id="ARBA00022692"/>
    </source>
</evidence>
<evidence type="ECO:0000313" key="11">
    <source>
        <dbReference type="Proteomes" id="UP000196138"/>
    </source>
</evidence>
<feature type="transmembrane region" description="Helical" evidence="9">
    <location>
        <begin position="310"/>
        <end position="330"/>
    </location>
</feature>
<reference evidence="10 11" key="1">
    <citation type="submission" date="2017-05" db="EMBL/GenBank/DDBJ databases">
        <authorList>
            <person name="Song R."/>
            <person name="Chenine A.L."/>
            <person name="Ruprecht R.M."/>
        </authorList>
    </citation>
    <scope>NUCLEOTIDE SEQUENCE [LARGE SCALE GENOMIC DNA]</scope>
    <source>
        <strain evidence="10 11">DSM 26136</strain>
    </source>
</reference>
<dbReference type="Pfam" id="PF03901">
    <property type="entry name" value="Glyco_transf_22"/>
    <property type="match status" value="1"/>
</dbReference>
<name>A0A1Y0EJ80_9BURK</name>
<feature type="transmembrane region" description="Helical" evidence="9">
    <location>
        <begin position="342"/>
        <end position="361"/>
    </location>
</feature>
<accession>A0A1Y0EJ80</accession>
<dbReference type="GO" id="GO:0012505">
    <property type="term" value="C:endomembrane system"/>
    <property type="evidence" value="ECO:0007669"/>
    <property type="project" value="UniProtKB-SubCell"/>
</dbReference>
<evidence type="ECO:0000256" key="9">
    <source>
        <dbReference type="SAM" id="Phobius"/>
    </source>
</evidence>
<evidence type="ECO:0000256" key="4">
    <source>
        <dbReference type="ARBA" id="ARBA00022679"/>
    </source>
</evidence>
<feature type="transmembrane region" description="Helical" evidence="9">
    <location>
        <begin position="96"/>
        <end position="114"/>
    </location>
</feature>
<feature type="transmembrane region" description="Helical" evidence="9">
    <location>
        <begin position="288"/>
        <end position="304"/>
    </location>
</feature>
<dbReference type="EMBL" id="CP021455">
    <property type="protein sequence ID" value="ARU03636.1"/>
    <property type="molecule type" value="Genomic_DNA"/>
</dbReference>
<dbReference type="Proteomes" id="UP000196138">
    <property type="component" value="Chromosome"/>
</dbReference>
<dbReference type="AlphaFoldDB" id="A0A1Y0EJ80"/>
<proteinExistence type="predicted"/>
<keyword evidence="4" id="KW-0808">Transferase</keyword>
<evidence type="ECO:0000256" key="8">
    <source>
        <dbReference type="ARBA" id="ARBA00023136"/>
    </source>
</evidence>
<keyword evidence="11" id="KW-1185">Reference proteome</keyword>
<feature type="transmembrane region" description="Helical" evidence="9">
    <location>
        <begin position="169"/>
        <end position="194"/>
    </location>
</feature>
<keyword evidence="5 9" id="KW-0812">Transmembrane</keyword>
<dbReference type="InterPro" id="IPR005599">
    <property type="entry name" value="GPI_mannosylTrfase"/>
</dbReference>
<evidence type="ECO:0000256" key="2">
    <source>
        <dbReference type="ARBA" id="ARBA00004586"/>
    </source>
</evidence>
<dbReference type="KEGG" id="cser:CCO03_02090"/>
<feature type="transmembrane region" description="Helical" evidence="9">
    <location>
        <begin position="120"/>
        <end position="138"/>
    </location>
</feature>
<keyword evidence="7 9" id="KW-1133">Transmembrane helix</keyword>
<evidence type="ECO:0000256" key="7">
    <source>
        <dbReference type="ARBA" id="ARBA00022989"/>
    </source>
</evidence>
<dbReference type="GO" id="GO:0000030">
    <property type="term" value="F:mannosyltransferase activity"/>
    <property type="evidence" value="ECO:0007669"/>
    <property type="project" value="TreeGrafter"/>
</dbReference>
<protein>
    <recommendedName>
        <fullName evidence="12">Mannosyltransferase</fullName>
    </recommendedName>
</protein>
<evidence type="ECO:0000256" key="3">
    <source>
        <dbReference type="ARBA" id="ARBA00022676"/>
    </source>
</evidence>
<feature type="transmembrane region" description="Helical" evidence="9">
    <location>
        <begin position="206"/>
        <end position="227"/>
    </location>
</feature>
<evidence type="ECO:0000256" key="6">
    <source>
        <dbReference type="ARBA" id="ARBA00022824"/>
    </source>
</evidence>
<evidence type="ECO:0008006" key="12">
    <source>
        <dbReference type="Google" id="ProtNLM"/>
    </source>
</evidence>
<keyword evidence="6" id="KW-0256">Endoplasmic reticulum</keyword>
<keyword evidence="8 9" id="KW-0472">Membrane</keyword>
<gene>
    <name evidence="10" type="ORF">CCO03_02090</name>
</gene>